<dbReference type="PROSITE" id="PS50815">
    <property type="entry name" value="HORMA"/>
    <property type="match status" value="1"/>
</dbReference>
<evidence type="ECO:0000256" key="7">
    <source>
        <dbReference type="ARBA" id="ARBA00023242"/>
    </source>
</evidence>
<evidence type="ECO:0000256" key="9">
    <source>
        <dbReference type="SAM" id="MobiDB-lite"/>
    </source>
</evidence>
<dbReference type="EMBL" id="JAWDGP010007236">
    <property type="protein sequence ID" value="KAK3727653.1"/>
    <property type="molecule type" value="Genomic_DNA"/>
</dbReference>
<keyword evidence="4" id="KW-0479">Metal-binding</keyword>
<feature type="region of interest" description="Disordered" evidence="9">
    <location>
        <begin position="515"/>
        <end position="540"/>
    </location>
</feature>
<evidence type="ECO:0000313" key="12">
    <source>
        <dbReference type="Proteomes" id="UP001283361"/>
    </source>
</evidence>
<sequence length="540" mass="60514">MATSQLHRTQGQSIGKNWAQIFPNEQVTEQKSCLFVKKLLAVAVSNITYLRAIFPEHAFGDKCLEDLNLKILRDESSCPGACQVIKWVKGCFDALDKKYLKTLIIGIYVDPNKPESMIESYSFKFTYNCDGEVDIYRNNKKISSAYSADATKTATIRLLRTLIILTNTLTSLPENVMLTMKLFYYDDVTPSDYEPPGFRASDESAFLFEEETTKIAVGEVATDLLEESLIKFELQYSIFNSHLKMTKNICCADFTNRVKLRVKTAKDQFAVQEDDNDEPEQVQKAEEVSTVTNEGLHQENNDPNQFGQKVGCKDTKSNICDSMSNNLDQAKPDEDIKSGDISKSPNKSQDDFSVRCPCGCNEDDGLMIMCSKCKFWQHGICFLITNESKAPLDHICDVCAQHHSDLDPTDPHLCGLTSIAVQATCLWRRALMACTEFKRIVAPQLSRRLGIENTVAQGLLNRLEKEGYINCFTRGKKLGKTVDKEKILTEGIPRYLKTPKSLAKKVSNDVKMHTEDGVDCPGASSEEGIILPLSPPTPHL</sequence>
<dbReference type="InterPro" id="IPR003511">
    <property type="entry name" value="HORMA_dom"/>
</dbReference>
<feature type="region of interest" description="Disordered" evidence="9">
    <location>
        <begin position="323"/>
        <end position="351"/>
    </location>
</feature>
<dbReference type="InterPro" id="IPR011011">
    <property type="entry name" value="Znf_FYVE_PHD"/>
</dbReference>
<organism evidence="11 12">
    <name type="scientific">Elysia crispata</name>
    <name type="common">lettuce slug</name>
    <dbReference type="NCBI Taxonomy" id="231223"/>
    <lineage>
        <taxon>Eukaryota</taxon>
        <taxon>Metazoa</taxon>
        <taxon>Spiralia</taxon>
        <taxon>Lophotrochozoa</taxon>
        <taxon>Mollusca</taxon>
        <taxon>Gastropoda</taxon>
        <taxon>Heterobranchia</taxon>
        <taxon>Euthyneura</taxon>
        <taxon>Panpulmonata</taxon>
        <taxon>Sacoglossa</taxon>
        <taxon>Placobranchoidea</taxon>
        <taxon>Plakobranchidae</taxon>
        <taxon>Elysia</taxon>
    </lineage>
</organism>
<dbReference type="InterPro" id="IPR036390">
    <property type="entry name" value="WH_DNA-bd_sf"/>
</dbReference>
<evidence type="ECO:0000256" key="6">
    <source>
        <dbReference type="ARBA" id="ARBA00022833"/>
    </source>
</evidence>
<dbReference type="PANTHER" id="PTHR48225:SF7">
    <property type="entry name" value="MEIOSIS-SPECIFIC PROTEIN HOP1"/>
    <property type="match status" value="1"/>
</dbReference>
<dbReference type="SUPFAM" id="SSF46785">
    <property type="entry name" value="Winged helix' DNA-binding domain"/>
    <property type="match status" value="1"/>
</dbReference>
<keyword evidence="12" id="KW-1185">Reference proteome</keyword>
<dbReference type="GO" id="GO:0005694">
    <property type="term" value="C:chromosome"/>
    <property type="evidence" value="ECO:0007669"/>
    <property type="project" value="UniProtKB-SubCell"/>
</dbReference>
<comment type="subcellular location">
    <subcellularLocation>
        <location evidence="2">Chromosome</location>
    </subcellularLocation>
    <subcellularLocation>
        <location evidence="1">Nucleus</location>
    </subcellularLocation>
</comment>
<dbReference type="InterPro" id="IPR013083">
    <property type="entry name" value="Znf_RING/FYVE/PHD"/>
</dbReference>
<keyword evidence="5" id="KW-0863">Zinc-finger</keyword>
<dbReference type="AlphaFoldDB" id="A0AAE1CPZ8"/>
<dbReference type="GO" id="GO:0008270">
    <property type="term" value="F:zinc ion binding"/>
    <property type="evidence" value="ECO:0007669"/>
    <property type="project" value="UniProtKB-KW"/>
</dbReference>
<protein>
    <recommendedName>
        <fullName evidence="10">HORMA domain-containing protein</fullName>
    </recommendedName>
</protein>
<evidence type="ECO:0000256" key="2">
    <source>
        <dbReference type="ARBA" id="ARBA00004286"/>
    </source>
</evidence>
<feature type="region of interest" description="Disordered" evidence="9">
    <location>
        <begin position="271"/>
        <end position="308"/>
    </location>
</feature>
<keyword evidence="8" id="KW-0469">Meiosis</keyword>
<dbReference type="GO" id="GO:0051321">
    <property type="term" value="P:meiotic cell cycle"/>
    <property type="evidence" value="ECO:0007669"/>
    <property type="project" value="UniProtKB-KW"/>
</dbReference>
<feature type="compositionally biased region" description="Basic and acidic residues" evidence="9">
    <location>
        <begin position="330"/>
        <end position="340"/>
    </location>
</feature>
<evidence type="ECO:0000313" key="11">
    <source>
        <dbReference type="EMBL" id="KAK3727653.1"/>
    </source>
</evidence>
<evidence type="ECO:0000256" key="5">
    <source>
        <dbReference type="ARBA" id="ARBA00022771"/>
    </source>
</evidence>
<keyword evidence="3" id="KW-0158">Chromosome</keyword>
<dbReference type="GO" id="GO:0005634">
    <property type="term" value="C:nucleus"/>
    <property type="evidence" value="ECO:0007669"/>
    <property type="project" value="UniProtKB-SubCell"/>
</dbReference>
<name>A0AAE1CPZ8_9GAST</name>
<feature type="domain" description="HORMA" evidence="10">
    <location>
        <begin position="30"/>
        <end position="231"/>
    </location>
</feature>
<evidence type="ECO:0000256" key="8">
    <source>
        <dbReference type="ARBA" id="ARBA00023254"/>
    </source>
</evidence>
<evidence type="ECO:0000256" key="4">
    <source>
        <dbReference type="ARBA" id="ARBA00022723"/>
    </source>
</evidence>
<dbReference type="Gene3D" id="3.30.900.10">
    <property type="entry name" value="HORMA domain"/>
    <property type="match status" value="1"/>
</dbReference>
<dbReference type="SMART" id="SM00249">
    <property type="entry name" value="PHD"/>
    <property type="match status" value="1"/>
</dbReference>
<dbReference type="Pfam" id="PF20826">
    <property type="entry name" value="PHD_5"/>
    <property type="match status" value="1"/>
</dbReference>
<evidence type="ECO:0000256" key="1">
    <source>
        <dbReference type="ARBA" id="ARBA00004123"/>
    </source>
</evidence>
<dbReference type="Pfam" id="PF02301">
    <property type="entry name" value="HORMA"/>
    <property type="match status" value="1"/>
</dbReference>
<proteinExistence type="predicted"/>
<dbReference type="SUPFAM" id="SSF56019">
    <property type="entry name" value="The spindle assembly checkpoint protein mad2"/>
    <property type="match status" value="1"/>
</dbReference>
<keyword evidence="7" id="KW-0539">Nucleus</keyword>
<evidence type="ECO:0000259" key="10">
    <source>
        <dbReference type="PROSITE" id="PS50815"/>
    </source>
</evidence>
<keyword evidence="6" id="KW-0862">Zinc</keyword>
<dbReference type="PANTHER" id="PTHR48225">
    <property type="entry name" value="HORMA DOMAIN-CONTAINING PROTEIN 1"/>
    <property type="match status" value="1"/>
</dbReference>
<dbReference type="Proteomes" id="UP001283361">
    <property type="component" value="Unassembled WGS sequence"/>
</dbReference>
<dbReference type="InterPro" id="IPR036570">
    <property type="entry name" value="HORMA_dom_sf"/>
</dbReference>
<evidence type="ECO:0000256" key="3">
    <source>
        <dbReference type="ARBA" id="ARBA00022454"/>
    </source>
</evidence>
<accession>A0AAE1CPZ8</accession>
<dbReference type="Gene3D" id="3.30.40.10">
    <property type="entry name" value="Zinc/RING finger domain, C3HC4 (zinc finger)"/>
    <property type="match status" value="1"/>
</dbReference>
<comment type="caution">
    <text evidence="11">The sequence shown here is derived from an EMBL/GenBank/DDBJ whole genome shotgun (WGS) entry which is preliminary data.</text>
</comment>
<reference evidence="11" key="1">
    <citation type="journal article" date="2023" name="G3 (Bethesda)">
        <title>A reference genome for the long-term kleptoplast-retaining sea slug Elysia crispata morphotype clarki.</title>
        <authorList>
            <person name="Eastman K.E."/>
            <person name="Pendleton A.L."/>
            <person name="Shaikh M.A."/>
            <person name="Suttiyut T."/>
            <person name="Ogas R."/>
            <person name="Tomko P."/>
            <person name="Gavelis G."/>
            <person name="Widhalm J.R."/>
            <person name="Wisecaver J.H."/>
        </authorList>
    </citation>
    <scope>NUCLEOTIDE SEQUENCE</scope>
    <source>
        <strain evidence="11">ECLA1</strain>
    </source>
</reference>
<gene>
    <name evidence="11" type="ORF">RRG08_032612</name>
</gene>
<dbReference type="InterPro" id="IPR001965">
    <property type="entry name" value="Znf_PHD"/>
</dbReference>
<dbReference type="SUPFAM" id="SSF57903">
    <property type="entry name" value="FYVE/PHD zinc finger"/>
    <property type="match status" value="1"/>
</dbReference>
<dbReference type="InterPro" id="IPR051294">
    <property type="entry name" value="HORMA_MeioticProgression"/>
</dbReference>